<sequence>MSHRDAGMAAADLPLPTLLGDCRADAQEVSGSPIEDGRIDLEVDGIQPEVLPNLPLTYKLLETPKAAREWMKTMQVSRPEVVRATFASVPLQKLGTALRTGPSGRNSYHLSFLATYFDEFWSHSWQGNAWQKILLLLILQNGLPAIFTGHCGALLGFAVGAFDLWSGPTDLRVHSWALVLGAVFSFLTLTLWRSRKKVFFDQICIHQRDDLLKSEGILNMGAILRKSSTLLVLLDPTYVGRLWCTFEMAAWMKSHENSPGRFIVRPIIMGPISVTIFLFVLLGYGTAALLPDQVTSLWWPLFFLTLLLTVLTVHVLRGYHRSCCHVAEKLRSFKAQEAKCHCCSVGHMLDGRRLTCDRSLVFSCIRHWFGSVSNFDASVQTALRCNLQKQLGKYGLPYWWVIGMLSPCLWAELDFIAMDVRSESWQSLRARMMGLLAWYFGSYPNLYVCVFMLSWVLRQKRACFVADLCVSFGGALLFMLPCAFTWYSWSACKPFHEAGCAVFLAAMVLLALLIWSPSCTERAKHSKGPTDSIV</sequence>
<feature type="transmembrane region" description="Helical" evidence="1">
    <location>
        <begin position="464"/>
        <end position="489"/>
    </location>
</feature>
<keyword evidence="1" id="KW-1133">Transmembrane helix</keyword>
<dbReference type="Gene3D" id="3.40.50.10140">
    <property type="entry name" value="Toll/interleukin-1 receptor homology (TIR) domain"/>
    <property type="match status" value="1"/>
</dbReference>
<keyword evidence="1" id="KW-0472">Membrane</keyword>
<name>A0AA36MYJ4_9DINO</name>
<comment type="caution">
    <text evidence="2">The sequence shown here is derived from an EMBL/GenBank/DDBJ whole genome shotgun (WGS) entry which is preliminary data.</text>
</comment>
<feature type="transmembrane region" description="Helical" evidence="1">
    <location>
        <begin position="398"/>
        <end position="417"/>
    </location>
</feature>
<protein>
    <recommendedName>
        <fullName evidence="4">TIR domain-containing protein</fullName>
    </recommendedName>
</protein>
<evidence type="ECO:0000313" key="2">
    <source>
        <dbReference type="EMBL" id="CAJ1384466.1"/>
    </source>
</evidence>
<reference evidence="2" key="1">
    <citation type="submission" date="2023-08" db="EMBL/GenBank/DDBJ databases">
        <authorList>
            <person name="Chen Y."/>
            <person name="Shah S."/>
            <person name="Dougan E. K."/>
            <person name="Thang M."/>
            <person name="Chan C."/>
        </authorList>
    </citation>
    <scope>NUCLEOTIDE SEQUENCE</scope>
</reference>
<feature type="transmembrane region" description="Helical" evidence="1">
    <location>
        <begin position="173"/>
        <end position="192"/>
    </location>
</feature>
<accession>A0AA36MYJ4</accession>
<feature type="transmembrane region" description="Helical" evidence="1">
    <location>
        <begin position="297"/>
        <end position="316"/>
    </location>
</feature>
<evidence type="ECO:0008006" key="4">
    <source>
        <dbReference type="Google" id="ProtNLM"/>
    </source>
</evidence>
<keyword evidence="3" id="KW-1185">Reference proteome</keyword>
<dbReference type="InterPro" id="IPR035897">
    <property type="entry name" value="Toll_tir_struct_dom_sf"/>
</dbReference>
<gene>
    <name evidence="2" type="ORF">EVOR1521_LOCUS11338</name>
</gene>
<feature type="transmembrane region" description="Helical" evidence="1">
    <location>
        <begin position="133"/>
        <end position="161"/>
    </location>
</feature>
<feature type="transmembrane region" description="Helical" evidence="1">
    <location>
        <begin position="262"/>
        <end position="285"/>
    </location>
</feature>
<keyword evidence="1" id="KW-0812">Transmembrane</keyword>
<organism evidence="2 3">
    <name type="scientific">Effrenium voratum</name>
    <dbReference type="NCBI Taxonomy" id="2562239"/>
    <lineage>
        <taxon>Eukaryota</taxon>
        <taxon>Sar</taxon>
        <taxon>Alveolata</taxon>
        <taxon>Dinophyceae</taxon>
        <taxon>Suessiales</taxon>
        <taxon>Symbiodiniaceae</taxon>
        <taxon>Effrenium</taxon>
    </lineage>
</organism>
<dbReference type="AlphaFoldDB" id="A0AA36MYJ4"/>
<dbReference type="EMBL" id="CAUJNA010001113">
    <property type="protein sequence ID" value="CAJ1384466.1"/>
    <property type="molecule type" value="Genomic_DNA"/>
</dbReference>
<evidence type="ECO:0000313" key="3">
    <source>
        <dbReference type="Proteomes" id="UP001178507"/>
    </source>
</evidence>
<feature type="transmembrane region" description="Helical" evidence="1">
    <location>
        <begin position="495"/>
        <end position="515"/>
    </location>
</feature>
<evidence type="ECO:0000256" key="1">
    <source>
        <dbReference type="SAM" id="Phobius"/>
    </source>
</evidence>
<feature type="transmembrane region" description="Helical" evidence="1">
    <location>
        <begin position="437"/>
        <end position="457"/>
    </location>
</feature>
<dbReference type="SUPFAM" id="SSF52200">
    <property type="entry name" value="Toll/Interleukin receptor TIR domain"/>
    <property type="match status" value="1"/>
</dbReference>
<proteinExistence type="predicted"/>
<dbReference type="Proteomes" id="UP001178507">
    <property type="component" value="Unassembled WGS sequence"/>
</dbReference>